<keyword evidence="5" id="KW-0777">Teichoic acid biosynthesis</keyword>
<dbReference type="Gene3D" id="3.40.50.12580">
    <property type="match status" value="2"/>
</dbReference>
<reference evidence="8" key="1">
    <citation type="submission" date="2022-05" db="EMBL/GenBank/DDBJ databases">
        <title>Jatrophihabitans sp. SB3-54 whole genome sequence.</title>
        <authorList>
            <person name="Suh M.K."/>
            <person name="Eom M.K."/>
            <person name="Kim J.S."/>
            <person name="Kim H.S."/>
            <person name="Do H.E."/>
            <person name="Shin Y.K."/>
            <person name="Lee J.-S."/>
        </authorList>
    </citation>
    <scope>NUCLEOTIDE SEQUENCE</scope>
    <source>
        <strain evidence="8">SB3-54</strain>
    </source>
</reference>
<dbReference type="PANTHER" id="PTHR37316:SF3">
    <property type="entry name" value="TEICHOIC ACID GLYCEROL-PHOSPHATE TRANSFERASE"/>
    <property type="match status" value="1"/>
</dbReference>
<dbReference type="EMBL" id="CP097463">
    <property type="protein sequence ID" value="WAX58645.1"/>
    <property type="molecule type" value="Genomic_DNA"/>
</dbReference>
<proteinExistence type="inferred from homology"/>
<dbReference type="InterPro" id="IPR043148">
    <property type="entry name" value="TagF_C"/>
</dbReference>
<name>A0ABY7K1C7_9ACTN</name>
<keyword evidence="6" id="KW-0472">Membrane</keyword>
<organism evidence="8 9">
    <name type="scientific">Jatrophihabitans cynanchi</name>
    <dbReference type="NCBI Taxonomy" id="2944128"/>
    <lineage>
        <taxon>Bacteria</taxon>
        <taxon>Bacillati</taxon>
        <taxon>Actinomycetota</taxon>
        <taxon>Actinomycetes</taxon>
        <taxon>Jatrophihabitantales</taxon>
        <taxon>Jatrophihabitantaceae</taxon>
        <taxon>Jatrophihabitans</taxon>
    </lineage>
</organism>
<keyword evidence="4" id="KW-0808">Transferase</keyword>
<dbReference type="Pfam" id="PF04464">
    <property type="entry name" value="Glyphos_transf"/>
    <property type="match status" value="2"/>
</dbReference>
<evidence type="ECO:0000256" key="7">
    <source>
        <dbReference type="SAM" id="MobiDB-lite"/>
    </source>
</evidence>
<dbReference type="Gene3D" id="3.40.50.11820">
    <property type="match status" value="2"/>
</dbReference>
<evidence type="ECO:0000256" key="6">
    <source>
        <dbReference type="ARBA" id="ARBA00023136"/>
    </source>
</evidence>
<dbReference type="PANTHER" id="PTHR37316">
    <property type="entry name" value="TEICHOIC ACID GLYCEROL-PHOSPHATE PRIMASE"/>
    <property type="match status" value="1"/>
</dbReference>
<comment type="subcellular location">
    <subcellularLocation>
        <location evidence="1">Cell membrane</location>
        <topology evidence="1">Peripheral membrane protein</topology>
    </subcellularLocation>
</comment>
<sequence length="921" mass="100821">MATFTFGTGNARALRRLPAYALGAIATFLVPRTDTLWVFGSGIGPGEGALPLLRLARARLDPRVRLVWLATTAPELDTARRLGLDAVAKLSARGFWLTLRARVLVVTHGLGDVNRYGVRGGFVVQLWHGVPLKKLHLDSPAALRSAVLGNSRVVRALLARGIRAAGGQIQLFTVSSERIVSRISSAFGVPRERIAVTGDPRDDVLLAGDPAGRRAAARDLLEGAVGALPPATRVVMYAPTWRDGEHDPSAPDAATWQQITAWLERTNSVLIVRVHPLGHGDYAAGPARSARVLLLTAAAINDVNPVLPAVDVIVTDYSSIAFDFALLDSPTVFLAPDLETYTLSRGLYEPYRMFSGGRHVVSWEQVLELLDALADAASPTAAAIAAHTRWLREEHFDHVDEHATDRVLAEILRRLGTELPAPAAARHERARITALRFTPGGLHLELDRPVDALRLDGPRSRIDATVEVSAGRTVAEFSLLVSRWGADGLALPSGEYRLTLLAAESSSPTTTRATTRVDLAADAVATLQPLYRARAVAEDGGLVVRIGPPYAEGEGGPAPRRPPSPAYARARPRPENAVYFESFYGRAACDNPLGIDRVLAREHPDVVRYWSVADGSVAVPPGAIRLIEGTAEWWRVRASARVLVVNDWLRWYFHRRPHQHVLQTWHGTMLKRLARDRPDMSRRRRFAISRQSRRWDALLAQNDYSAEIFRTSYAFGGPIWTTGYPRNDVFAEPARAAGVRAVIGVPSGARAVLYAPTWRDDRDEMVDYLDLAAFASRLPSDHVLLVRGHSRTLAFGQDLQADRLIDVTSYPDVADLMLAADLLVTDYSSVMFDFAATGKPMVFYTPDIAHYGDVLRGFYFDLLADAPGPVVTTGPDLRAAVLAGAIDADRYLAWQARFTPFDDGKAGERVVRRLFDEGWLG</sequence>
<evidence type="ECO:0000256" key="1">
    <source>
        <dbReference type="ARBA" id="ARBA00004202"/>
    </source>
</evidence>
<keyword evidence="3" id="KW-1003">Cell membrane</keyword>
<evidence type="ECO:0000256" key="2">
    <source>
        <dbReference type="ARBA" id="ARBA00010488"/>
    </source>
</evidence>
<evidence type="ECO:0000313" key="8">
    <source>
        <dbReference type="EMBL" id="WAX58645.1"/>
    </source>
</evidence>
<dbReference type="RefSeq" id="WP_269445184.1">
    <property type="nucleotide sequence ID" value="NZ_CP097463.1"/>
</dbReference>
<protein>
    <submittedName>
        <fullName evidence="8">CDP-glycerol glycerophosphotransferase family protein</fullName>
    </submittedName>
</protein>
<keyword evidence="9" id="KW-1185">Reference proteome</keyword>
<feature type="region of interest" description="Disordered" evidence="7">
    <location>
        <begin position="549"/>
        <end position="570"/>
    </location>
</feature>
<evidence type="ECO:0000313" key="9">
    <source>
        <dbReference type="Proteomes" id="UP001164693"/>
    </source>
</evidence>
<comment type="similarity">
    <text evidence="2">Belongs to the CDP-glycerol glycerophosphotransferase family.</text>
</comment>
<dbReference type="SUPFAM" id="SSF53756">
    <property type="entry name" value="UDP-Glycosyltransferase/glycogen phosphorylase"/>
    <property type="match status" value="2"/>
</dbReference>
<dbReference type="InterPro" id="IPR043149">
    <property type="entry name" value="TagF_N"/>
</dbReference>
<evidence type="ECO:0000256" key="3">
    <source>
        <dbReference type="ARBA" id="ARBA00022475"/>
    </source>
</evidence>
<dbReference type="InterPro" id="IPR007554">
    <property type="entry name" value="Glycerophosphate_synth"/>
</dbReference>
<evidence type="ECO:0000256" key="4">
    <source>
        <dbReference type="ARBA" id="ARBA00022679"/>
    </source>
</evidence>
<dbReference type="Proteomes" id="UP001164693">
    <property type="component" value="Chromosome"/>
</dbReference>
<gene>
    <name evidence="8" type="ORF">M6B22_07720</name>
</gene>
<evidence type="ECO:0000256" key="5">
    <source>
        <dbReference type="ARBA" id="ARBA00022944"/>
    </source>
</evidence>
<dbReference type="InterPro" id="IPR051612">
    <property type="entry name" value="Teichoic_Acid_Biosynth"/>
</dbReference>
<accession>A0ABY7K1C7</accession>